<protein>
    <submittedName>
        <fullName evidence="2">Uncharacterized protein</fullName>
    </submittedName>
</protein>
<organism evidence="2 3">
    <name type="scientific">Lentinus tigrinus ALCF2SS1-6</name>
    <dbReference type="NCBI Taxonomy" id="1328759"/>
    <lineage>
        <taxon>Eukaryota</taxon>
        <taxon>Fungi</taxon>
        <taxon>Dikarya</taxon>
        <taxon>Basidiomycota</taxon>
        <taxon>Agaricomycotina</taxon>
        <taxon>Agaricomycetes</taxon>
        <taxon>Polyporales</taxon>
        <taxon>Polyporaceae</taxon>
        <taxon>Lentinus</taxon>
    </lineage>
</organism>
<feature type="compositionally biased region" description="Polar residues" evidence="1">
    <location>
        <begin position="174"/>
        <end position="184"/>
    </location>
</feature>
<evidence type="ECO:0000313" key="3">
    <source>
        <dbReference type="Proteomes" id="UP000313359"/>
    </source>
</evidence>
<proteinExistence type="predicted"/>
<feature type="region of interest" description="Disordered" evidence="1">
    <location>
        <begin position="698"/>
        <end position="719"/>
    </location>
</feature>
<dbReference type="EMBL" id="ML122265">
    <property type="protein sequence ID" value="RPD60624.1"/>
    <property type="molecule type" value="Genomic_DNA"/>
</dbReference>
<accession>A0A5C2SBV2</accession>
<dbReference type="Proteomes" id="UP000313359">
    <property type="component" value="Unassembled WGS sequence"/>
</dbReference>
<name>A0A5C2SBV2_9APHY</name>
<gene>
    <name evidence="2" type="ORF">L227DRAFT_93051</name>
</gene>
<sequence length="719" mass="79156">MLIRLSGPEPPNILFNLTYPDIEFSDKLPCPASWMMQLNMVRDFEDDGFNVESPEDVHTLDKAVWQSVVITEIDFDIVAREVKCTLLDKSTVEWSLSTSGTDAACIAALRSVITDVQDASEHTVQHSQSAFLPGPSSIPQPLAPTPVSSSASKHKRQRSLFSSIVAAVKGALSDNGNRGPTLPTSLPPLKIPSHSSHHCRTSSTFSRTQRSPPASPIVSEPPPPPPRPVFQLQVRPREPIPLPPHVKHRSLSEQLKHKARSSLVDIVRRYVYPVFSLTGSPSFAKVQNAPEWIAQTYGFPPGQFPAWALKSILRKTEERMRLMMSEANANGMEQAFDAAYRHRQAATPMLEQDDEDDTTSASTSASATSVSTETDGSSVHTPTDSPVRSPFAPGIASPSNDLPRLSPLQTKLLPQVPRSPSPPSPTYDFDISTYHTLSAIRTRILSMLTTMDSSPRQILSGPRHGTDLTILEIKSRRRAWSSRDYVGGARLSLLGLATPFRSSPLARCEPVTAETVARMQAQAARETERSTLVANRSFVGLGDLSAEFGVTVGVRAVTKEMDARLFPLSEEDEEGEFESRSAPEYQSGYSLDEYAEDEGWRDMQEFDLESGLLAFPRPEPPSAPPVYSHMHPMVRTRTTSMRKDQRLPPASLVQQRGQGGLSSNSLLCQPLNVKVPVPVMLDSSDPFAEDDYARSGEFTLSMDLPPPPRGWYGQERTVR</sequence>
<feature type="region of interest" description="Disordered" evidence="1">
    <location>
        <begin position="349"/>
        <end position="406"/>
    </location>
</feature>
<feature type="region of interest" description="Disordered" evidence="1">
    <location>
        <begin position="124"/>
        <end position="155"/>
    </location>
</feature>
<feature type="compositionally biased region" description="Low complexity" evidence="1">
    <location>
        <begin position="201"/>
        <end position="212"/>
    </location>
</feature>
<feature type="compositionally biased region" description="Polar residues" evidence="1">
    <location>
        <begin position="376"/>
        <end position="386"/>
    </location>
</feature>
<dbReference type="OrthoDB" id="3224257at2759"/>
<keyword evidence="3" id="KW-1185">Reference proteome</keyword>
<feature type="compositionally biased region" description="Pro residues" evidence="1">
    <location>
        <begin position="213"/>
        <end position="227"/>
    </location>
</feature>
<feature type="compositionally biased region" description="Low complexity" evidence="1">
    <location>
        <begin position="359"/>
        <end position="375"/>
    </location>
</feature>
<feature type="region of interest" description="Disordered" evidence="1">
    <location>
        <begin position="172"/>
        <end position="227"/>
    </location>
</feature>
<evidence type="ECO:0000313" key="2">
    <source>
        <dbReference type="EMBL" id="RPD60624.1"/>
    </source>
</evidence>
<reference evidence="2" key="1">
    <citation type="journal article" date="2018" name="Genome Biol. Evol.">
        <title>Genomics and development of Lentinus tigrinus, a white-rot wood-decaying mushroom with dimorphic fruiting bodies.</title>
        <authorList>
            <person name="Wu B."/>
            <person name="Xu Z."/>
            <person name="Knudson A."/>
            <person name="Carlson A."/>
            <person name="Chen N."/>
            <person name="Kovaka S."/>
            <person name="LaButti K."/>
            <person name="Lipzen A."/>
            <person name="Pennachio C."/>
            <person name="Riley R."/>
            <person name="Schakwitz W."/>
            <person name="Umezawa K."/>
            <person name="Ohm R.A."/>
            <person name="Grigoriev I.V."/>
            <person name="Nagy L.G."/>
            <person name="Gibbons J."/>
            <person name="Hibbett D."/>
        </authorList>
    </citation>
    <scope>NUCLEOTIDE SEQUENCE [LARGE SCALE GENOMIC DNA]</scope>
    <source>
        <strain evidence="2">ALCF2SS1-6</strain>
    </source>
</reference>
<evidence type="ECO:0000256" key="1">
    <source>
        <dbReference type="SAM" id="MobiDB-lite"/>
    </source>
</evidence>
<dbReference type="AlphaFoldDB" id="A0A5C2SBV2"/>